<proteinExistence type="predicted"/>
<protein>
    <submittedName>
        <fullName evidence="1">Uncharacterized protein</fullName>
    </submittedName>
</protein>
<organism evidence="1 2">
    <name type="scientific">Haemaphysalis longicornis</name>
    <name type="common">Bush tick</name>
    <dbReference type="NCBI Taxonomy" id="44386"/>
    <lineage>
        <taxon>Eukaryota</taxon>
        <taxon>Metazoa</taxon>
        <taxon>Ecdysozoa</taxon>
        <taxon>Arthropoda</taxon>
        <taxon>Chelicerata</taxon>
        <taxon>Arachnida</taxon>
        <taxon>Acari</taxon>
        <taxon>Parasitiformes</taxon>
        <taxon>Ixodida</taxon>
        <taxon>Ixodoidea</taxon>
        <taxon>Ixodidae</taxon>
        <taxon>Haemaphysalinae</taxon>
        <taxon>Haemaphysalis</taxon>
    </lineage>
</organism>
<accession>A0A9J6GSL9</accession>
<evidence type="ECO:0000313" key="2">
    <source>
        <dbReference type="Proteomes" id="UP000821853"/>
    </source>
</evidence>
<gene>
    <name evidence="1" type="ORF">HPB48_014715</name>
</gene>
<keyword evidence="2" id="KW-1185">Reference proteome</keyword>
<evidence type="ECO:0000313" key="1">
    <source>
        <dbReference type="EMBL" id="KAH9378139.1"/>
    </source>
</evidence>
<dbReference type="VEuPathDB" id="VectorBase:HLOH_059499"/>
<comment type="caution">
    <text evidence="1">The sequence shown here is derived from an EMBL/GenBank/DDBJ whole genome shotgun (WGS) entry which is preliminary data.</text>
</comment>
<dbReference type="AlphaFoldDB" id="A0A9J6GSL9"/>
<sequence length="93" mass="9942">MDATAAAAATAAGLTIRCSGARMFRCRCVGWLKFQPVFRTYDHNVLVVCWCSGDENQGDGKASTAACVLCPTVTAAIGRAEKPDPSSEFARRR</sequence>
<dbReference type="EMBL" id="JABSTR010000008">
    <property type="protein sequence ID" value="KAH9378139.1"/>
    <property type="molecule type" value="Genomic_DNA"/>
</dbReference>
<name>A0A9J6GSL9_HAELO</name>
<dbReference type="Proteomes" id="UP000821853">
    <property type="component" value="Unassembled WGS sequence"/>
</dbReference>
<reference evidence="1 2" key="1">
    <citation type="journal article" date="2020" name="Cell">
        <title>Large-Scale Comparative Analyses of Tick Genomes Elucidate Their Genetic Diversity and Vector Capacities.</title>
        <authorList>
            <consortium name="Tick Genome and Microbiome Consortium (TIGMIC)"/>
            <person name="Jia N."/>
            <person name="Wang J."/>
            <person name="Shi W."/>
            <person name="Du L."/>
            <person name="Sun Y."/>
            <person name="Zhan W."/>
            <person name="Jiang J.F."/>
            <person name="Wang Q."/>
            <person name="Zhang B."/>
            <person name="Ji P."/>
            <person name="Bell-Sakyi L."/>
            <person name="Cui X.M."/>
            <person name="Yuan T.T."/>
            <person name="Jiang B.G."/>
            <person name="Yang W.F."/>
            <person name="Lam T.T."/>
            <person name="Chang Q.C."/>
            <person name="Ding S.J."/>
            <person name="Wang X.J."/>
            <person name="Zhu J.G."/>
            <person name="Ruan X.D."/>
            <person name="Zhao L."/>
            <person name="Wei J.T."/>
            <person name="Ye R.Z."/>
            <person name="Que T.C."/>
            <person name="Du C.H."/>
            <person name="Zhou Y.H."/>
            <person name="Cheng J.X."/>
            <person name="Dai P.F."/>
            <person name="Guo W.B."/>
            <person name="Han X.H."/>
            <person name="Huang E.J."/>
            <person name="Li L.F."/>
            <person name="Wei W."/>
            <person name="Gao Y.C."/>
            <person name="Liu J.Z."/>
            <person name="Shao H.Z."/>
            <person name="Wang X."/>
            <person name="Wang C.C."/>
            <person name="Yang T.C."/>
            <person name="Huo Q.B."/>
            <person name="Li W."/>
            <person name="Chen H.Y."/>
            <person name="Chen S.E."/>
            <person name="Zhou L.G."/>
            <person name="Ni X.B."/>
            <person name="Tian J.H."/>
            <person name="Sheng Y."/>
            <person name="Liu T."/>
            <person name="Pan Y.S."/>
            <person name="Xia L.Y."/>
            <person name="Li J."/>
            <person name="Zhao F."/>
            <person name="Cao W.C."/>
        </authorList>
    </citation>
    <scope>NUCLEOTIDE SEQUENCE [LARGE SCALE GENOMIC DNA]</scope>
    <source>
        <strain evidence="1">HaeL-2018</strain>
    </source>
</reference>